<sequence length="249" mass="26425">MSSLWFIITCAIYLLNSAVPDLSQIEGELYAEGVPVYRIAGSMDQRQITIHGTSILRANPAQDATDSPGPEGLRNDDQHTSVLLGRIEGSRRYSHIFTVFQNTPGVSSLEQAMSLVTTGVPSLTGEDSEYRSAEGPITRDPSLAPIQTLSPGQSPTSSQSLTQPQGGEQDLVQPGISVSISDLSEVLIQLPPNGPSSGASSSPDTSGDPPETLRITYRGQPLFITREPAGIRVVLPGNGLGVFLTSRKP</sequence>
<dbReference type="EMBL" id="JNUP01000072">
    <property type="protein sequence ID" value="KGE70706.1"/>
    <property type="molecule type" value="Genomic_DNA"/>
</dbReference>
<name>A0A098QT09_9SPIO</name>
<feature type="region of interest" description="Disordered" evidence="1">
    <location>
        <begin position="120"/>
        <end position="172"/>
    </location>
</feature>
<evidence type="ECO:0000313" key="2">
    <source>
        <dbReference type="EMBL" id="KGE70706.1"/>
    </source>
</evidence>
<organism evidence="2 3">
    <name type="scientific">Spirochaeta lutea</name>
    <dbReference type="NCBI Taxonomy" id="1480694"/>
    <lineage>
        <taxon>Bacteria</taxon>
        <taxon>Pseudomonadati</taxon>
        <taxon>Spirochaetota</taxon>
        <taxon>Spirochaetia</taxon>
        <taxon>Spirochaetales</taxon>
        <taxon>Spirochaetaceae</taxon>
        <taxon>Spirochaeta</taxon>
    </lineage>
</organism>
<comment type="caution">
    <text evidence="2">The sequence shown here is derived from an EMBL/GenBank/DDBJ whole genome shotgun (WGS) entry which is preliminary data.</text>
</comment>
<gene>
    <name evidence="2" type="ORF">DC28_14455</name>
</gene>
<dbReference type="STRING" id="1480694.DC28_14455"/>
<feature type="compositionally biased region" description="Low complexity" evidence="1">
    <location>
        <begin position="147"/>
        <end position="167"/>
    </location>
</feature>
<dbReference type="AlphaFoldDB" id="A0A098QT09"/>
<dbReference type="RefSeq" id="WP_037550084.1">
    <property type="nucleotide sequence ID" value="NZ_JNUP01000072.1"/>
</dbReference>
<evidence type="ECO:0000256" key="1">
    <source>
        <dbReference type="SAM" id="MobiDB-lite"/>
    </source>
</evidence>
<protein>
    <submittedName>
        <fullName evidence="2">Uncharacterized protein</fullName>
    </submittedName>
</protein>
<feature type="compositionally biased region" description="Low complexity" evidence="1">
    <location>
        <begin position="195"/>
        <end position="210"/>
    </location>
</feature>
<proteinExistence type="predicted"/>
<accession>A0A098QT09</accession>
<evidence type="ECO:0000313" key="3">
    <source>
        <dbReference type="Proteomes" id="UP000029692"/>
    </source>
</evidence>
<dbReference type="Proteomes" id="UP000029692">
    <property type="component" value="Unassembled WGS sequence"/>
</dbReference>
<feature type="region of interest" description="Disordered" evidence="1">
    <location>
        <begin position="188"/>
        <end position="213"/>
    </location>
</feature>
<keyword evidence="3" id="KW-1185">Reference proteome</keyword>
<reference evidence="2 3" key="1">
    <citation type="submission" date="2014-05" db="EMBL/GenBank/DDBJ databases">
        <title>De novo Genome Sequence of Spirocheata sp.</title>
        <authorList>
            <person name="Shivani Y."/>
            <person name="Subhash Y."/>
            <person name="Tushar L."/>
            <person name="Sasikala C."/>
            <person name="Ramana C.V."/>
        </authorList>
    </citation>
    <scope>NUCLEOTIDE SEQUENCE [LARGE SCALE GENOMIC DNA]</scope>
    <source>
        <strain evidence="2 3">JC230</strain>
    </source>
</reference>